<dbReference type="Gene3D" id="1.50.10.20">
    <property type="match status" value="1"/>
</dbReference>
<dbReference type="SUPFAM" id="SSF48239">
    <property type="entry name" value="Terpenoid cyclases/Protein prenyltransferases"/>
    <property type="match status" value="1"/>
</dbReference>
<dbReference type="PANTHER" id="PTHR11774:SF4">
    <property type="entry name" value="GERANYLGERANYL TRANSFERASE TYPE-1 SUBUNIT BETA"/>
    <property type="match status" value="1"/>
</dbReference>
<proteinExistence type="inferred from homology"/>
<evidence type="ECO:0000256" key="4">
    <source>
        <dbReference type="ARBA" id="ARBA00020603"/>
    </source>
</evidence>
<comment type="caution">
    <text evidence="15">The sequence shown here is derived from an EMBL/GenBank/DDBJ whole genome shotgun (WGS) entry which is preliminary data.</text>
</comment>
<keyword evidence="8" id="KW-0677">Repeat</keyword>
<dbReference type="GO" id="GO:0046872">
    <property type="term" value="F:metal ion binding"/>
    <property type="evidence" value="ECO:0007669"/>
    <property type="project" value="UniProtKB-KW"/>
</dbReference>
<feature type="domain" description="Prenyltransferase alpha-alpha toroid" evidence="14">
    <location>
        <begin position="8"/>
        <end position="324"/>
    </location>
</feature>
<dbReference type="GO" id="GO:0004662">
    <property type="term" value="F:CAAX-protein geranylgeranyltransferase activity"/>
    <property type="evidence" value="ECO:0007669"/>
    <property type="project" value="TreeGrafter"/>
</dbReference>
<comment type="cofactor">
    <cofactor evidence="2">
        <name>Zn(2+)</name>
        <dbReference type="ChEBI" id="CHEBI:29105"/>
    </cofactor>
</comment>
<dbReference type="FunFam" id="1.50.10.20:FF:000005">
    <property type="entry name" value="Geranylgeranyl transferase type-1 subunit beta"/>
    <property type="match status" value="1"/>
</dbReference>
<dbReference type="GO" id="GO:0005953">
    <property type="term" value="C:CAAX-protein geranylgeranyltransferase complex"/>
    <property type="evidence" value="ECO:0007669"/>
    <property type="project" value="TreeGrafter"/>
</dbReference>
<evidence type="ECO:0000256" key="13">
    <source>
        <dbReference type="ARBA" id="ARBA00078363"/>
    </source>
</evidence>
<evidence type="ECO:0000256" key="5">
    <source>
        <dbReference type="ARBA" id="ARBA00022602"/>
    </source>
</evidence>
<evidence type="ECO:0000259" key="14">
    <source>
        <dbReference type="Pfam" id="PF00432"/>
    </source>
</evidence>
<dbReference type="PANTHER" id="PTHR11774">
    <property type="entry name" value="GERANYLGERANYL TRANSFERASE TYPE BETA SUBUNIT"/>
    <property type="match status" value="1"/>
</dbReference>
<evidence type="ECO:0000256" key="10">
    <source>
        <dbReference type="ARBA" id="ARBA00022842"/>
    </source>
</evidence>
<keyword evidence="5" id="KW-0637">Prenyltransferase</keyword>
<organism evidence="15 16">
    <name type="scientific">Pythium oligandrum</name>
    <name type="common">Mycoparasitic fungus</name>
    <dbReference type="NCBI Taxonomy" id="41045"/>
    <lineage>
        <taxon>Eukaryota</taxon>
        <taxon>Sar</taxon>
        <taxon>Stramenopiles</taxon>
        <taxon>Oomycota</taxon>
        <taxon>Peronosporomycetes</taxon>
        <taxon>Pythiales</taxon>
        <taxon>Pythiaceae</taxon>
        <taxon>Pythium</taxon>
    </lineage>
</organism>
<evidence type="ECO:0000256" key="11">
    <source>
        <dbReference type="ARBA" id="ARBA00031713"/>
    </source>
</evidence>
<evidence type="ECO:0000256" key="9">
    <source>
        <dbReference type="ARBA" id="ARBA00022833"/>
    </source>
</evidence>
<dbReference type="Proteomes" id="UP000794436">
    <property type="component" value="Unassembled WGS sequence"/>
</dbReference>
<keyword evidence="9" id="KW-0862">Zinc</keyword>
<evidence type="ECO:0000313" key="16">
    <source>
        <dbReference type="Proteomes" id="UP000794436"/>
    </source>
</evidence>
<dbReference type="EMBL" id="SPLM01000108">
    <property type="protein sequence ID" value="TMW60388.1"/>
    <property type="molecule type" value="Genomic_DNA"/>
</dbReference>
<protein>
    <recommendedName>
        <fullName evidence="4">Geranylgeranyl transferase type-1 subunit beta</fullName>
    </recommendedName>
    <alternativeName>
        <fullName evidence="11">Geranylgeranyl transferase type I subunit beta</fullName>
    </alternativeName>
    <alternativeName>
        <fullName evidence="13">Type I protein geranyl-geranyltransferase subunit beta</fullName>
    </alternativeName>
</protein>
<keyword evidence="16" id="KW-1185">Reference proteome</keyword>
<keyword evidence="7" id="KW-0479">Metal-binding</keyword>
<dbReference type="InterPro" id="IPR001330">
    <property type="entry name" value="Prenyltrans"/>
</dbReference>
<name>A0A8K1FJ48_PYTOL</name>
<evidence type="ECO:0000256" key="7">
    <source>
        <dbReference type="ARBA" id="ARBA00022723"/>
    </source>
</evidence>
<comment type="subunit">
    <text evidence="12">Heterodimer of FNTA and PGGT1B. PGGT1B mediates interaction with substrate peptides.</text>
</comment>
<sequence>MSGTRVSFDKELHTLYFLKNLKALPTPYASQDPNRVVLAFFCIHGLAVLGELDRVDRAQVIEWVYSLQVHPDSRDRSLNPSDCGFRGGTSHGNVFGCPPSEYVSENYDTASIATTYAALCILRTLGDDLGRVNKPAIVNALRHLQNKASGSFQSVPYGSEEDMRFVFCACAISYILDDWSGIDGPAMVRFINSCINYDGGIGIAPNAESQGGAVFCGTAALVLSGRLMQFQEDLSELIRWLMFRQQNGFQGRCNKTPDTCYAFWDGATLDLLGKHSLVHVPSCQEFILSCQFPLGGFCKYPDTVPDVMHSYYSLAWLSIAFHTQRRSAGSSVSEAEDPFACLQPLDTKLQVPFFPKVAKR</sequence>
<evidence type="ECO:0000256" key="3">
    <source>
        <dbReference type="ARBA" id="ARBA00010497"/>
    </source>
</evidence>
<reference evidence="15" key="1">
    <citation type="submission" date="2019-03" db="EMBL/GenBank/DDBJ databases">
        <title>Long read genome sequence of the mycoparasitic Pythium oligandrum ATCC 38472 isolated from sugarbeet rhizosphere.</title>
        <authorList>
            <person name="Gaulin E."/>
        </authorList>
    </citation>
    <scope>NUCLEOTIDE SEQUENCE</scope>
    <source>
        <strain evidence="15">ATCC 38472_TT</strain>
    </source>
</reference>
<keyword evidence="10" id="KW-0460">Magnesium</keyword>
<evidence type="ECO:0000256" key="8">
    <source>
        <dbReference type="ARBA" id="ARBA00022737"/>
    </source>
</evidence>
<dbReference type="OrthoDB" id="24893at2759"/>
<comment type="similarity">
    <text evidence="3">Belongs to the protein prenyltransferase subunit beta family.</text>
</comment>
<keyword evidence="6" id="KW-0808">Transferase</keyword>
<evidence type="ECO:0000256" key="12">
    <source>
        <dbReference type="ARBA" id="ARBA00065714"/>
    </source>
</evidence>
<evidence type="ECO:0000256" key="1">
    <source>
        <dbReference type="ARBA" id="ARBA00001946"/>
    </source>
</evidence>
<evidence type="ECO:0000256" key="6">
    <source>
        <dbReference type="ARBA" id="ARBA00022679"/>
    </source>
</evidence>
<comment type="cofactor">
    <cofactor evidence="1">
        <name>Mg(2+)</name>
        <dbReference type="ChEBI" id="CHEBI:18420"/>
    </cofactor>
</comment>
<gene>
    <name evidence="15" type="ORF">Poli38472_000430</name>
</gene>
<accession>A0A8K1FJ48</accession>
<dbReference type="InterPro" id="IPR008930">
    <property type="entry name" value="Terpenoid_cyclase/PrenylTrfase"/>
</dbReference>
<dbReference type="Pfam" id="PF00432">
    <property type="entry name" value="Prenyltrans"/>
    <property type="match status" value="1"/>
</dbReference>
<evidence type="ECO:0000313" key="15">
    <source>
        <dbReference type="EMBL" id="TMW60388.1"/>
    </source>
</evidence>
<dbReference type="AlphaFoldDB" id="A0A8K1FJ48"/>
<evidence type="ECO:0000256" key="2">
    <source>
        <dbReference type="ARBA" id="ARBA00001947"/>
    </source>
</evidence>
<dbReference type="InterPro" id="IPR045089">
    <property type="entry name" value="PGGT1B-like"/>
</dbReference>